<dbReference type="Pfam" id="PF01520">
    <property type="entry name" value="Amidase_3"/>
    <property type="match status" value="1"/>
</dbReference>
<feature type="domain" description="MurNAc-LAA" evidence="2">
    <location>
        <begin position="73"/>
        <end position="180"/>
    </location>
</feature>
<accession>A0A5P3XCT9</accession>
<dbReference type="InterPro" id="IPR002508">
    <property type="entry name" value="MurNAc-LAA_cat"/>
</dbReference>
<name>A0A5P3XCT9_PARBF</name>
<dbReference type="CDD" id="cd02696">
    <property type="entry name" value="MurNAc-LAA"/>
    <property type="match status" value="1"/>
</dbReference>
<dbReference type="EMBL" id="CP032452">
    <property type="protein sequence ID" value="QEZ67984.1"/>
    <property type="molecule type" value="Genomic_DNA"/>
</dbReference>
<evidence type="ECO:0000313" key="4">
    <source>
        <dbReference type="Proteomes" id="UP000326961"/>
    </source>
</evidence>
<evidence type="ECO:0000313" key="3">
    <source>
        <dbReference type="EMBL" id="QEZ67984.1"/>
    </source>
</evidence>
<evidence type="ECO:0000259" key="2">
    <source>
        <dbReference type="SMART" id="SM00646"/>
    </source>
</evidence>
<organism evidence="3 4">
    <name type="scientific">Paraclostridium bifermentans</name>
    <name type="common">Clostridium bifermentans</name>
    <dbReference type="NCBI Taxonomy" id="1490"/>
    <lineage>
        <taxon>Bacteria</taxon>
        <taxon>Bacillati</taxon>
        <taxon>Bacillota</taxon>
        <taxon>Clostridia</taxon>
        <taxon>Peptostreptococcales</taxon>
        <taxon>Peptostreptococcaceae</taxon>
        <taxon>Paraclostridium</taxon>
    </lineage>
</organism>
<dbReference type="GO" id="GO:0008745">
    <property type="term" value="F:N-acetylmuramoyl-L-alanine amidase activity"/>
    <property type="evidence" value="ECO:0007669"/>
    <property type="project" value="InterPro"/>
</dbReference>
<evidence type="ECO:0000256" key="1">
    <source>
        <dbReference type="ARBA" id="ARBA00022801"/>
    </source>
</evidence>
<dbReference type="InterPro" id="IPR050695">
    <property type="entry name" value="N-acetylmuramoyl_amidase_3"/>
</dbReference>
<dbReference type="PANTHER" id="PTHR30404">
    <property type="entry name" value="N-ACETYLMURAMOYL-L-ALANINE AMIDASE"/>
    <property type="match status" value="1"/>
</dbReference>
<dbReference type="SMART" id="SM00646">
    <property type="entry name" value="Ami_3"/>
    <property type="match status" value="1"/>
</dbReference>
<keyword evidence="1" id="KW-0378">Hydrolase</keyword>
<dbReference type="Proteomes" id="UP000326961">
    <property type="component" value="Chromosome"/>
</dbReference>
<dbReference type="GO" id="GO:0009253">
    <property type="term" value="P:peptidoglycan catabolic process"/>
    <property type="evidence" value="ECO:0007669"/>
    <property type="project" value="InterPro"/>
</dbReference>
<protein>
    <submittedName>
        <fullName evidence="3">N-acetylmuramoyl-L-alanine amidase</fullName>
    </submittedName>
</protein>
<sequence length="277" mass="31071">MKVRRFNMEMFKVYIDLGHGGNDSGALNKARNVLEKNVVLEVGKLVDLKLRKCGLDVKLSRTNDITKSLQQRTNEANAWGADCLVSIHVNDADNRKAKGLETYCYKFKYRKLADCIQEECVKAGLYTQNRGVKEGNLHMVRESKMSAALIELFFINNEEDINKMLNKKEEFATAIAKGICKFLGVSYVESGGGSSISPNQQFPNGEYQGRKAIVTSSELNVRYDRWVGDVSEPKIVGKLKKGDIVDLGYCLNGWPGIHGFKGNKGYGYVNSKYLKFI</sequence>
<dbReference type="Gene3D" id="3.40.630.40">
    <property type="entry name" value="Zn-dependent exopeptidases"/>
    <property type="match status" value="1"/>
</dbReference>
<gene>
    <name evidence="3" type="ORF">D4A35_03175</name>
</gene>
<reference evidence="3 4" key="1">
    <citation type="submission" date="2018-09" db="EMBL/GenBank/DDBJ databases">
        <title>A clostridial neurotoxin that targets Anopheles mosquitoes.</title>
        <authorList>
            <person name="Contreras E."/>
            <person name="Masuyer G."/>
            <person name="Qureshi N."/>
            <person name="Chawla S."/>
            <person name="Lim H.L."/>
            <person name="Chen J."/>
            <person name="Stenmark P."/>
            <person name="Gill S."/>
        </authorList>
    </citation>
    <scope>NUCLEOTIDE SEQUENCE [LARGE SCALE GENOMIC DNA]</scope>
    <source>
        <strain evidence="3 4">Cbm</strain>
    </source>
</reference>
<dbReference type="SUPFAM" id="SSF53187">
    <property type="entry name" value="Zn-dependent exopeptidases"/>
    <property type="match status" value="1"/>
</dbReference>
<dbReference type="AlphaFoldDB" id="A0A5P3XCT9"/>
<dbReference type="GO" id="GO:0030288">
    <property type="term" value="C:outer membrane-bounded periplasmic space"/>
    <property type="evidence" value="ECO:0007669"/>
    <property type="project" value="TreeGrafter"/>
</dbReference>
<dbReference type="Gene3D" id="2.30.30.40">
    <property type="entry name" value="SH3 Domains"/>
    <property type="match status" value="1"/>
</dbReference>
<proteinExistence type="predicted"/>
<dbReference type="PANTHER" id="PTHR30404:SF0">
    <property type="entry name" value="N-ACETYLMURAMOYL-L-ALANINE AMIDASE AMIC"/>
    <property type="match status" value="1"/>
</dbReference>